<feature type="active site" description="Proton donor" evidence="16">
    <location>
        <position position="380"/>
    </location>
</feature>
<dbReference type="InterPro" id="IPR000560">
    <property type="entry name" value="His_Pase_clade-2"/>
</dbReference>
<dbReference type="GO" id="GO:0016158">
    <property type="term" value="F:inositol hexakisphosphate 3-phosphatase activity"/>
    <property type="evidence" value="ECO:0007669"/>
    <property type="project" value="UniProtKB-EC"/>
</dbReference>
<feature type="disulfide bond" evidence="17">
    <location>
        <begin position="451"/>
        <end position="459"/>
    </location>
</feature>
<evidence type="ECO:0000256" key="18">
    <source>
        <dbReference type="SAM" id="Phobius"/>
    </source>
</evidence>
<feature type="transmembrane region" description="Helical" evidence="18">
    <location>
        <begin position="45"/>
        <end position="64"/>
    </location>
</feature>
<comment type="catalytic activity">
    <reaction evidence="12">
        <text>1D-myo-inositol 1,2,4,5,6-pentakisphosphate + H2O = 1D-myo-inositol 1,2,5,6-tetrakisphosphate + phosphate</text>
        <dbReference type="Rhea" id="RHEA:77115"/>
        <dbReference type="ChEBI" id="CHEBI:15377"/>
        <dbReference type="ChEBI" id="CHEBI:43474"/>
        <dbReference type="ChEBI" id="CHEBI:57798"/>
        <dbReference type="ChEBI" id="CHEBI:195535"/>
    </reaction>
    <physiologicalReaction direction="left-to-right" evidence="12">
        <dbReference type="Rhea" id="RHEA:77116"/>
    </physiologicalReaction>
</comment>
<feature type="disulfide bond" evidence="17">
    <location>
        <begin position="286"/>
        <end position="300"/>
    </location>
</feature>
<reference evidence="19 20" key="1">
    <citation type="journal article" date="2020" name="ISME J.">
        <title>Uncovering the hidden diversity of litter-decomposition mechanisms in mushroom-forming fungi.</title>
        <authorList>
            <person name="Floudas D."/>
            <person name="Bentzer J."/>
            <person name="Ahren D."/>
            <person name="Johansson T."/>
            <person name="Persson P."/>
            <person name="Tunlid A."/>
        </authorList>
    </citation>
    <scope>NUCLEOTIDE SEQUENCE [LARGE SCALE GENOMIC DNA]</scope>
    <source>
        <strain evidence="19 20">CBS 661.87</strain>
    </source>
</reference>
<evidence type="ECO:0000256" key="4">
    <source>
        <dbReference type="ARBA" id="ARBA00022801"/>
    </source>
</evidence>
<dbReference type="GO" id="GO:0003993">
    <property type="term" value="F:acid phosphatase activity"/>
    <property type="evidence" value="ECO:0007669"/>
    <property type="project" value="TreeGrafter"/>
</dbReference>
<evidence type="ECO:0000256" key="9">
    <source>
        <dbReference type="ARBA" id="ARBA00043670"/>
    </source>
</evidence>
<proteinExistence type="predicted"/>
<keyword evidence="18" id="KW-0472">Membrane</keyword>
<comment type="catalytic activity">
    <reaction evidence="11">
        <text>1D-myo-inositol 1,2,6-trisphosphate + H2O = 1D-myo-inositol 1,2-bisphosphate + phosphate</text>
        <dbReference type="Rhea" id="RHEA:77131"/>
        <dbReference type="ChEBI" id="CHEBI:15377"/>
        <dbReference type="ChEBI" id="CHEBI:43474"/>
        <dbReference type="ChEBI" id="CHEBI:195537"/>
        <dbReference type="ChEBI" id="CHEBI:195539"/>
    </reaction>
    <physiologicalReaction direction="left-to-right" evidence="11">
        <dbReference type="Rhea" id="RHEA:77132"/>
    </physiologicalReaction>
</comment>
<dbReference type="AlphaFoldDB" id="A0A8H5GRC9"/>
<protein>
    <recommendedName>
        <fullName evidence="14">Phytase A</fullName>
    </recommendedName>
    <alternativeName>
        <fullName evidence="15">Histidine acid phosphatase phyA</fullName>
    </alternativeName>
    <alternativeName>
        <fullName evidence="8">Myo-inositol hexakisphosphate phosphohydrolase A</fullName>
    </alternativeName>
    <alternativeName>
        <fullName evidence="7">Myo-inositol-hexaphosphate 3-phosphohydrolase A</fullName>
    </alternativeName>
</protein>
<evidence type="ECO:0000256" key="7">
    <source>
        <dbReference type="ARBA" id="ARBA00041857"/>
    </source>
</evidence>
<dbReference type="CDD" id="cd07061">
    <property type="entry name" value="HP_HAP_like"/>
    <property type="match status" value="1"/>
</dbReference>
<evidence type="ECO:0000256" key="1">
    <source>
        <dbReference type="ARBA" id="ARBA00004613"/>
    </source>
</evidence>
<evidence type="ECO:0000256" key="6">
    <source>
        <dbReference type="ARBA" id="ARBA00023180"/>
    </source>
</evidence>
<keyword evidence="3" id="KW-0964">Secreted</keyword>
<dbReference type="PIRSF" id="PIRSF000894">
    <property type="entry name" value="Acid_phosphatase"/>
    <property type="match status" value="1"/>
</dbReference>
<evidence type="ECO:0000256" key="5">
    <source>
        <dbReference type="ARBA" id="ARBA00023157"/>
    </source>
</evidence>
<evidence type="ECO:0000256" key="11">
    <source>
        <dbReference type="ARBA" id="ARBA00043721"/>
    </source>
</evidence>
<dbReference type="PANTHER" id="PTHR20963">
    <property type="entry name" value="MULTIPLE INOSITOL POLYPHOSPHATE PHOSPHATASE-RELATED"/>
    <property type="match status" value="1"/>
</dbReference>
<dbReference type="EMBL" id="JAACJP010000054">
    <property type="protein sequence ID" value="KAF5369717.1"/>
    <property type="molecule type" value="Genomic_DNA"/>
</dbReference>
<name>A0A8H5GRC9_9AGAR</name>
<dbReference type="SUPFAM" id="SSF53254">
    <property type="entry name" value="Phosphoglycerate mutase-like"/>
    <property type="match status" value="1"/>
</dbReference>
<sequence length="484" mass="53834">MGSDQALPEFSQYHDLKDDEKILYHPISILSPPSARHRGARNMGVLLLFSMLCALGLYVVVVTADSARSTTLGLNAPSLLFKLPKSWAQYSPYFPVEEYGDPPQHCRVTQVNIIQRHGARYPTSGSAKMIVAALNKLLSVEEFTDDRLNFLKDYNYRLGENDLLPFGARESQLAGQVHFTRYKHLVSHGQLPYYQQSKILSASNIVAIAGFSIASHHVYNPSLSLIISEKLNNTLHAEMCPNAGTAIAQTSEWLSKYGPAIAERLNRHAPGANLTSTDVFGLLSLCPFESVSLNRLSSFCKLFSESEFQQFEYSGDLDKYYNTGYGQPLGPVQGVGYVNELLARLTGTPVRDNTQTNRTLDASPVTFPLNRTIYADFSHDNQMIAIYAAIGLFKQHTAPDPSFPNPKRNWLASHLVPFSARMVTEKLACGRRGEEFVRIFVNDAMQPLEFCGAGKDGLCTLRAFVESQAYARNDGNGDFEKCYE</sequence>
<comment type="caution">
    <text evidence="19">The sequence shown here is derived from an EMBL/GenBank/DDBJ whole genome shotgun (WGS) entry which is preliminary data.</text>
</comment>
<feature type="disulfide bond" evidence="17">
    <location>
        <begin position="106"/>
        <end position="429"/>
    </location>
</feature>
<feature type="disulfide bond" evidence="17">
    <location>
        <begin position="240"/>
        <end position="482"/>
    </location>
</feature>
<dbReference type="OrthoDB" id="6509975at2759"/>
<keyword evidence="20" id="KW-1185">Reference proteome</keyword>
<dbReference type="PROSITE" id="PS00778">
    <property type="entry name" value="HIS_ACID_PHOSPHAT_2"/>
    <property type="match status" value="1"/>
</dbReference>
<dbReference type="InterPro" id="IPR016274">
    <property type="entry name" value="Histidine_acid_Pase_euk"/>
</dbReference>
<evidence type="ECO:0000256" key="10">
    <source>
        <dbReference type="ARBA" id="ARBA00043675"/>
    </source>
</evidence>
<evidence type="ECO:0000313" key="20">
    <source>
        <dbReference type="Proteomes" id="UP000565441"/>
    </source>
</evidence>
<evidence type="ECO:0000256" key="14">
    <source>
        <dbReference type="ARBA" id="ARBA00044106"/>
    </source>
</evidence>
<evidence type="ECO:0000256" key="3">
    <source>
        <dbReference type="ARBA" id="ARBA00022525"/>
    </source>
</evidence>
<organism evidence="19 20">
    <name type="scientific">Tricholomella constricta</name>
    <dbReference type="NCBI Taxonomy" id="117010"/>
    <lineage>
        <taxon>Eukaryota</taxon>
        <taxon>Fungi</taxon>
        <taxon>Dikarya</taxon>
        <taxon>Basidiomycota</taxon>
        <taxon>Agaricomycotina</taxon>
        <taxon>Agaricomycetes</taxon>
        <taxon>Agaricomycetidae</taxon>
        <taxon>Agaricales</taxon>
        <taxon>Tricholomatineae</taxon>
        <taxon>Lyophyllaceae</taxon>
        <taxon>Tricholomella</taxon>
    </lineage>
</organism>
<dbReference type="InterPro" id="IPR029033">
    <property type="entry name" value="His_PPase_superfam"/>
</dbReference>
<evidence type="ECO:0000256" key="17">
    <source>
        <dbReference type="PIRSR" id="PIRSR000894-2"/>
    </source>
</evidence>
<dbReference type="Gene3D" id="3.40.50.1240">
    <property type="entry name" value="Phosphoglycerate mutase-like"/>
    <property type="match status" value="1"/>
</dbReference>
<comment type="catalytic activity">
    <reaction evidence="10">
        <text>1D-myo-inositol 1,2-bisphosphate + H2O = 1D-myo-inositol 2-phosphate + phosphate</text>
        <dbReference type="Rhea" id="RHEA:77135"/>
        <dbReference type="ChEBI" id="CHEBI:15377"/>
        <dbReference type="ChEBI" id="CHEBI:43474"/>
        <dbReference type="ChEBI" id="CHEBI:84142"/>
        <dbReference type="ChEBI" id="CHEBI:195539"/>
    </reaction>
    <physiologicalReaction direction="left-to-right" evidence="10">
        <dbReference type="Rhea" id="RHEA:77136"/>
    </physiologicalReaction>
</comment>
<keyword evidence="5 17" id="KW-1015">Disulfide bond</keyword>
<keyword evidence="18" id="KW-1133">Transmembrane helix</keyword>
<dbReference type="PROSITE" id="PS00616">
    <property type="entry name" value="HIS_ACID_PHOSPHAT_1"/>
    <property type="match status" value="1"/>
</dbReference>
<evidence type="ECO:0000256" key="2">
    <source>
        <dbReference type="ARBA" id="ARBA00011245"/>
    </source>
</evidence>
<dbReference type="PANTHER" id="PTHR20963:SF24">
    <property type="entry name" value="3-PHYTASE B"/>
    <property type="match status" value="1"/>
</dbReference>
<evidence type="ECO:0000256" key="13">
    <source>
        <dbReference type="ARBA" id="ARBA00043788"/>
    </source>
</evidence>
<comment type="subunit">
    <text evidence="2">Monomer.</text>
</comment>
<evidence type="ECO:0000256" key="15">
    <source>
        <dbReference type="ARBA" id="ARBA00044262"/>
    </source>
</evidence>
<evidence type="ECO:0000313" key="19">
    <source>
        <dbReference type="EMBL" id="KAF5369717.1"/>
    </source>
</evidence>
<accession>A0A8H5GRC9</accession>
<dbReference type="Proteomes" id="UP000565441">
    <property type="component" value="Unassembled WGS sequence"/>
</dbReference>
<keyword evidence="4" id="KW-0378">Hydrolase</keyword>
<dbReference type="InterPro" id="IPR033379">
    <property type="entry name" value="Acid_Pase_AS"/>
</dbReference>
<comment type="subcellular location">
    <subcellularLocation>
        <location evidence="1">Secreted</location>
    </subcellularLocation>
</comment>
<keyword evidence="6" id="KW-0325">Glycoprotein</keyword>
<keyword evidence="18" id="KW-0812">Transmembrane</keyword>
<comment type="catalytic activity">
    <reaction evidence="13">
        <text>1D-myo-inositol hexakisphosphate + H2O = 1D-myo-inositol 1,2,4,5,6-pentakisphosphate + phosphate</text>
        <dbReference type="Rhea" id="RHEA:16989"/>
        <dbReference type="ChEBI" id="CHEBI:15377"/>
        <dbReference type="ChEBI" id="CHEBI:43474"/>
        <dbReference type="ChEBI" id="CHEBI:57798"/>
        <dbReference type="ChEBI" id="CHEBI:58130"/>
        <dbReference type="EC" id="3.1.3.8"/>
    </reaction>
    <physiologicalReaction direction="left-to-right" evidence="13">
        <dbReference type="Rhea" id="RHEA:16990"/>
    </physiologicalReaction>
</comment>
<dbReference type="Pfam" id="PF00328">
    <property type="entry name" value="His_Phos_2"/>
    <property type="match status" value="2"/>
</dbReference>
<evidence type="ECO:0000256" key="12">
    <source>
        <dbReference type="ARBA" id="ARBA00043748"/>
    </source>
</evidence>
<evidence type="ECO:0000256" key="16">
    <source>
        <dbReference type="PIRSR" id="PIRSR000894-1"/>
    </source>
</evidence>
<feature type="active site" description="Nucleophile" evidence="16">
    <location>
        <position position="117"/>
    </location>
</feature>
<comment type="catalytic activity">
    <reaction evidence="9">
        <text>1D-myo-inositol 1,2,5,6-tetrakisphosphate + H2O = 1D-myo-inositol 1,2,6-trisphosphate + phosphate</text>
        <dbReference type="Rhea" id="RHEA:77119"/>
        <dbReference type="ChEBI" id="CHEBI:15377"/>
        <dbReference type="ChEBI" id="CHEBI:43474"/>
        <dbReference type="ChEBI" id="CHEBI:195535"/>
        <dbReference type="ChEBI" id="CHEBI:195537"/>
    </reaction>
    <physiologicalReaction direction="left-to-right" evidence="9">
        <dbReference type="Rhea" id="RHEA:77120"/>
    </physiologicalReaction>
</comment>
<gene>
    <name evidence="19" type="ORF">D9615_010152</name>
</gene>
<dbReference type="GO" id="GO:0005576">
    <property type="term" value="C:extracellular region"/>
    <property type="evidence" value="ECO:0007669"/>
    <property type="project" value="UniProtKB-SubCell"/>
</dbReference>
<evidence type="ECO:0000256" key="8">
    <source>
        <dbReference type="ARBA" id="ARBA00042300"/>
    </source>
</evidence>